<comment type="similarity">
    <text evidence="1">Belongs to the pyridoxamine 5'-phosphate oxidase family.</text>
</comment>
<evidence type="ECO:0000256" key="4">
    <source>
        <dbReference type="ARBA" id="ARBA00023002"/>
    </source>
</evidence>
<keyword evidence="3 5" id="KW-0288">FMN</keyword>
<organism evidence="8 9">
    <name type="scientific">Wenjunlia vitaminophila</name>
    <name type="common">Streptomyces vitaminophilus</name>
    <dbReference type="NCBI Taxonomy" id="76728"/>
    <lineage>
        <taxon>Bacteria</taxon>
        <taxon>Bacillati</taxon>
        <taxon>Actinomycetota</taxon>
        <taxon>Actinomycetes</taxon>
        <taxon>Kitasatosporales</taxon>
        <taxon>Streptomycetaceae</taxon>
        <taxon>Wenjunlia</taxon>
    </lineage>
</organism>
<feature type="binding site" evidence="5">
    <location>
        <position position="88"/>
    </location>
    <ligand>
        <name>FMN</name>
        <dbReference type="ChEBI" id="CHEBI:58210"/>
    </ligand>
</feature>
<dbReference type="OrthoDB" id="9780392at2"/>
<accession>A0A0T6LUY4</accession>
<dbReference type="GO" id="GO:0004733">
    <property type="term" value="F:pyridoxamine phosphate oxidase activity"/>
    <property type="evidence" value="ECO:0007669"/>
    <property type="project" value="InterPro"/>
</dbReference>
<feature type="domain" description="Pyridoxamine 5'-phosphate oxidase N-terminal" evidence="6">
    <location>
        <begin position="40"/>
        <end position="164"/>
    </location>
</feature>
<feature type="binding site" evidence="5">
    <location>
        <position position="201"/>
    </location>
    <ligand>
        <name>FMN</name>
        <dbReference type="ChEBI" id="CHEBI:58210"/>
    </ligand>
</feature>
<reference evidence="8 9" key="1">
    <citation type="submission" date="2015-10" db="EMBL/GenBank/DDBJ databases">
        <title>Draft genome sequence of pyrrolomycin-producing Streptomyces vitaminophilus.</title>
        <authorList>
            <person name="Graham D.E."/>
            <person name="Mahan K.M."/>
            <person name="Klingeman D.M."/>
            <person name="Hettich R.L."/>
            <person name="Parry R.J."/>
        </authorList>
    </citation>
    <scope>NUCLEOTIDE SEQUENCE [LARGE SCALE GENOMIC DNA]</scope>
    <source>
        <strain evidence="8 9">ATCC 31673</strain>
    </source>
</reference>
<dbReference type="RefSeq" id="WP_026220712.1">
    <property type="nucleotide sequence ID" value="NZ_LLZU01000010.1"/>
</dbReference>
<evidence type="ECO:0000259" key="7">
    <source>
        <dbReference type="Pfam" id="PF10590"/>
    </source>
</evidence>
<proteinExistence type="inferred from homology"/>
<comment type="caution">
    <text evidence="8">The sequence shown here is derived from an EMBL/GenBank/DDBJ whole genome shotgun (WGS) entry which is preliminary data.</text>
</comment>
<name>A0A0T6LUY4_WENVI</name>
<dbReference type="InterPro" id="IPR012349">
    <property type="entry name" value="Split_barrel_FMN-bd"/>
</dbReference>
<dbReference type="Proteomes" id="UP000050867">
    <property type="component" value="Unassembled WGS sequence"/>
</dbReference>
<evidence type="ECO:0000313" key="9">
    <source>
        <dbReference type="Proteomes" id="UP000050867"/>
    </source>
</evidence>
<dbReference type="SUPFAM" id="SSF50475">
    <property type="entry name" value="FMN-binding split barrel"/>
    <property type="match status" value="1"/>
</dbReference>
<comment type="cofactor">
    <cofactor evidence="5">
        <name>FMN</name>
        <dbReference type="ChEBI" id="CHEBI:58210"/>
    </cofactor>
    <text evidence="5">Binds 1 FMN per subunit.</text>
</comment>
<dbReference type="GO" id="GO:0008615">
    <property type="term" value="P:pyridoxine biosynthetic process"/>
    <property type="evidence" value="ECO:0007669"/>
    <property type="project" value="InterPro"/>
</dbReference>
<dbReference type="InterPro" id="IPR000659">
    <property type="entry name" value="Pyridox_Oxase"/>
</dbReference>
<evidence type="ECO:0000259" key="6">
    <source>
        <dbReference type="Pfam" id="PF01243"/>
    </source>
</evidence>
<feature type="binding site" evidence="5">
    <location>
        <position position="191"/>
    </location>
    <ligand>
        <name>FMN</name>
        <dbReference type="ChEBI" id="CHEBI:58210"/>
    </ligand>
</feature>
<evidence type="ECO:0000256" key="3">
    <source>
        <dbReference type="ARBA" id="ARBA00022643"/>
    </source>
</evidence>
<sequence length="218" mass="24393">MVEVTELLRARPPEGPFPEFDVERVPPTPGELFLRWLECAVRAGVRVPQAMTLSTADSRGRPSSRMMLLRDLDVAGAGWVFATSSASRKGRELALNPWAALSSYWAEQARQVRVSGRVEAAPTEVSAQEFRRRAEGGRLSALTGQQSAPLSGLGEFDAAAERARALLERHPEAVAPHYTRYTLRAEEVEFWQGDAGWRHVRLRYALSGGRWERQLLWP</sequence>
<keyword evidence="2" id="KW-0285">Flavoprotein</keyword>
<dbReference type="PANTHER" id="PTHR10851:SF0">
    <property type="entry name" value="PYRIDOXINE-5'-PHOSPHATE OXIDASE"/>
    <property type="match status" value="1"/>
</dbReference>
<dbReference type="InterPro" id="IPR019576">
    <property type="entry name" value="Pyridoxamine_oxidase_dimer_C"/>
</dbReference>
<keyword evidence="9" id="KW-1185">Reference proteome</keyword>
<dbReference type="PANTHER" id="PTHR10851">
    <property type="entry name" value="PYRIDOXINE-5-PHOSPHATE OXIDASE"/>
    <property type="match status" value="1"/>
</dbReference>
<evidence type="ECO:0000256" key="2">
    <source>
        <dbReference type="ARBA" id="ARBA00022630"/>
    </source>
</evidence>
<evidence type="ECO:0008006" key="10">
    <source>
        <dbReference type="Google" id="ProtNLM"/>
    </source>
</evidence>
<evidence type="ECO:0000256" key="1">
    <source>
        <dbReference type="ARBA" id="ARBA00007301"/>
    </source>
</evidence>
<dbReference type="AlphaFoldDB" id="A0A0T6LUY4"/>
<evidence type="ECO:0000313" key="8">
    <source>
        <dbReference type="EMBL" id="KRV49861.1"/>
    </source>
</evidence>
<evidence type="ECO:0000256" key="5">
    <source>
        <dbReference type="PIRSR" id="PIRSR000190-2"/>
    </source>
</evidence>
<dbReference type="NCBIfam" id="NF004231">
    <property type="entry name" value="PRK05679.1"/>
    <property type="match status" value="1"/>
</dbReference>
<dbReference type="EMBL" id="LLZU01000010">
    <property type="protein sequence ID" value="KRV49861.1"/>
    <property type="molecule type" value="Genomic_DNA"/>
</dbReference>
<keyword evidence="4" id="KW-0560">Oxidoreductase</keyword>
<feature type="binding site" evidence="5">
    <location>
        <position position="111"/>
    </location>
    <ligand>
        <name>FMN</name>
        <dbReference type="ChEBI" id="CHEBI:58210"/>
    </ligand>
</feature>
<feature type="binding site" evidence="5">
    <location>
        <position position="89"/>
    </location>
    <ligand>
        <name>FMN</name>
        <dbReference type="ChEBI" id="CHEBI:58210"/>
    </ligand>
</feature>
<protein>
    <recommendedName>
        <fullName evidence="10">Pyridoxal 5'-phosphate synthase</fullName>
    </recommendedName>
</protein>
<dbReference type="Pfam" id="PF10590">
    <property type="entry name" value="PNP_phzG_C"/>
    <property type="match status" value="1"/>
</dbReference>
<dbReference type="Pfam" id="PF01243">
    <property type="entry name" value="PNPOx_N"/>
    <property type="match status" value="1"/>
</dbReference>
<dbReference type="PIRSF" id="PIRSF000190">
    <property type="entry name" value="Pyd_amn-ph_oxd"/>
    <property type="match status" value="1"/>
</dbReference>
<dbReference type="STRING" id="76728.AQ490_19495"/>
<gene>
    <name evidence="8" type="ORF">AQ490_19495</name>
</gene>
<dbReference type="Gene3D" id="2.30.110.10">
    <property type="entry name" value="Electron Transport, Fmn-binding Protein, Chain A"/>
    <property type="match status" value="1"/>
</dbReference>
<dbReference type="GO" id="GO:0010181">
    <property type="term" value="F:FMN binding"/>
    <property type="evidence" value="ECO:0007669"/>
    <property type="project" value="InterPro"/>
</dbReference>
<dbReference type="InterPro" id="IPR011576">
    <property type="entry name" value="Pyridox_Oxase_N"/>
</dbReference>
<dbReference type="eggNOG" id="COG0259">
    <property type="taxonomic scope" value="Bacteria"/>
</dbReference>
<feature type="binding site" evidence="5">
    <location>
        <begin position="146"/>
        <end position="147"/>
    </location>
    <ligand>
        <name>FMN</name>
        <dbReference type="ChEBI" id="CHEBI:58210"/>
    </ligand>
</feature>
<feature type="domain" description="Pyridoxine 5'-phosphate oxidase dimerisation C-terminal" evidence="7">
    <location>
        <begin position="181"/>
        <end position="218"/>
    </location>
</feature>